<evidence type="ECO:0000313" key="2">
    <source>
        <dbReference type="Proteomes" id="UP000324222"/>
    </source>
</evidence>
<comment type="caution">
    <text evidence="1">The sequence shown here is derived from an EMBL/GenBank/DDBJ whole genome shotgun (WGS) entry which is preliminary data.</text>
</comment>
<gene>
    <name evidence="1" type="ORF">E2C01_065510</name>
</gene>
<name>A0A5B7HRA4_PORTR</name>
<accession>A0A5B7HRA4</accession>
<proteinExistence type="predicted"/>
<reference evidence="1 2" key="1">
    <citation type="submission" date="2019-05" db="EMBL/GenBank/DDBJ databases">
        <title>Another draft genome of Portunus trituberculatus and its Hox gene families provides insights of decapod evolution.</title>
        <authorList>
            <person name="Jeong J.-H."/>
            <person name="Song I."/>
            <person name="Kim S."/>
            <person name="Choi T."/>
            <person name="Kim D."/>
            <person name="Ryu S."/>
            <person name="Kim W."/>
        </authorList>
    </citation>
    <scope>NUCLEOTIDE SEQUENCE [LARGE SCALE GENOMIC DNA]</scope>
    <source>
        <tissue evidence="1">Muscle</tissue>
    </source>
</reference>
<organism evidence="1 2">
    <name type="scientific">Portunus trituberculatus</name>
    <name type="common">Swimming crab</name>
    <name type="synonym">Neptunus trituberculatus</name>
    <dbReference type="NCBI Taxonomy" id="210409"/>
    <lineage>
        <taxon>Eukaryota</taxon>
        <taxon>Metazoa</taxon>
        <taxon>Ecdysozoa</taxon>
        <taxon>Arthropoda</taxon>
        <taxon>Crustacea</taxon>
        <taxon>Multicrustacea</taxon>
        <taxon>Malacostraca</taxon>
        <taxon>Eumalacostraca</taxon>
        <taxon>Eucarida</taxon>
        <taxon>Decapoda</taxon>
        <taxon>Pleocyemata</taxon>
        <taxon>Brachyura</taxon>
        <taxon>Eubrachyura</taxon>
        <taxon>Portunoidea</taxon>
        <taxon>Portunidae</taxon>
        <taxon>Portuninae</taxon>
        <taxon>Portunus</taxon>
    </lineage>
</organism>
<dbReference type="Gene3D" id="3.40.50.12690">
    <property type="match status" value="1"/>
</dbReference>
<keyword evidence="2" id="KW-1185">Reference proteome</keyword>
<evidence type="ECO:0008006" key="3">
    <source>
        <dbReference type="Google" id="ProtNLM"/>
    </source>
</evidence>
<protein>
    <recommendedName>
        <fullName evidence="3">SGNH hydrolase-type esterase domain-containing protein</fullName>
    </recommendedName>
</protein>
<dbReference type="Proteomes" id="UP000324222">
    <property type="component" value="Unassembled WGS sequence"/>
</dbReference>
<dbReference type="AlphaFoldDB" id="A0A5B7HRA4"/>
<evidence type="ECO:0000313" key="1">
    <source>
        <dbReference type="EMBL" id="MPC71238.1"/>
    </source>
</evidence>
<sequence length="246" mass="27330">MRKEFRGRISDLPAEFCRVNLAPEGVAVPAVSLPSNETQGQEEWRLMSTGVENRKVLRALQRVETTNFFAVLEDVEEEREKAGGDEMRMADDSLPAGKIMVVGDSRVRHLDSAFCAEDRKRSTRVCLPGAGSERISAQVDKRLADGTKPTVFLSAGANDLCKIRSEELFRRLPGAGSERISAQLDKRLADGTKPTVFLSAGWMDGFNLGASTSEVIWRRYKKKARFSPQKTKNIMALGQALWPKDL</sequence>
<dbReference type="EMBL" id="VSRR010032550">
    <property type="protein sequence ID" value="MPC71238.1"/>
    <property type="molecule type" value="Genomic_DNA"/>
</dbReference>
<dbReference type="OrthoDB" id="10072345at2759"/>